<dbReference type="GO" id="GO:1904680">
    <property type="term" value="F:peptide transmembrane transporter activity"/>
    <property type="evidence" value="ECO:0007669"/>
    <property type="project" value="TreeGrafter"/>
</dbReference>
<feature type="domain" description="Solute-binding protein family 5" evidence="6">
    <location>
        <begin position="27"/>
        <end position="136"/>
    </location>
</feature>
<gene>
    <name evidence="7" type="ORF">SAMN04515654_102111</name>
</gene>
<comment type="subcellular location">
    <subcellularLocation>
        <location evidence="1">Cell membrane</location>
        <topology evidence="1">Lipid-anchor</topology>
    </subcellularLocation>
</comment>
<dbReference type="Pfam" id="PF00496">
    <property type="entry name" value="SBP_bac_5"/>
    <property type="match status" value="2"/>
</dbReference>
<dbReference type="Gene3D" id="3.40.190.10">
    <property type="entry name" value="Periplasmic binding protein-like II"/>
    <property type="match status" value="1"/>
</dbReference>
<dbReference type="PROSITE" id="PS01040">
    <property type="entry name" value="SBP_BACTERIAL_5"/>
    <property type="match status" value="1"/>
</dbReference>
<dbReference type="InterPro" id="IPR000914">
    <property type="entry name" value="SBP_5_dom"/>
</dbReference>
<dbReference type="GO" id="GO:0015833">
    <property type="term" value="P:peptide transport"/>
    <property type="evidence" value="ECO:0007669"/>
    <property type="project" value="TreeGrafter"/>
</dbReference>
<evidence type="ECO:0000313" key="8">
    <source>
        <dbReference type="Proteomes" id="UP000198945"/>
    </source>
</evidence>
<comment type="similarity">
    <text evidence="2">Belongs to the bacterial solute-binding protein 5 family.</text>
</comment>
<dbReference type="Proteomes" id="UP000198945">
    <property type="component" value="Unassembled WGS sequence"/>
</dbReference>
<accession>A0A1G8IB59</accession>
<sequence length="543" mass="61551">MKKLFVLLLLTVLMFTIVGSTAAADHENPLQDKRVRQAIAYAIDMETLVEGLLEGKAVTANSMTPNGDWKVDGLEDYDYNPEKAKELLEAANWDSDYELDVVYYYGDQLTVDLMTAVQAYLDQVGIKMSFRKLEGDLSAQLWVTPEDPAMGPSEVEWDMAYAGIAALTMHEYYNRFAPGAASNSHTPTDEKLGELIEATNATADVDKQKDAFYELQEYFNENLFAIPLYYQQVFIYESDRVDRKGIPYGNEQFAYDWRIIDWDIEANDEGERVLYSNSGPVEFFETTFVNPGSYMPQKFLFDRLIVADENLTPKEGQLAEDYSVSEDGMTIEFTLRDGIKWHDGEPITPEDVKFTVEYSARVPQLNAVASNTYSALEGYQEYMDGEADHISGITTDGNKITFEFAELDPNALLTFSQWPPLPKHLLEDSDPVQAQRAEYWQAPVGSGPFVIDEVSMNDYATFVPFADYWDEGTGNIEKIQLYPSGESDPNIVVNAEDGRVDYAYSKAVNDAKAVEQMEGMKVEPVDIRYTRLFYVNKFPHEEK</sequence>
<dbReference type="PANTHER" id="PTHR30290">
    <property type="entry name" value="PERIPLASMIC BINDING COMPONENT OF ABC TRANSPORTER"/>
    <property type="match status" value="1"/>
</dbReference>
<feature type="domain" description="Solute-binding protein family 5" evidence="6">
    <location>
        <begin position="316"/>
        <end position="531"/>
    </location>
</feature>
<dbReference type="PANTHER" id="PTHR30290:SF9">
    <property type="entry name" value="OLIGOPEPTIDE-BINDING PROTEIN APPA"/>
    <property type="match status" value="1"/>
</dbReference>
<evidence type="ECO:0000256" key="2">
    <source>
        <dbReference type="ARBA" id="ARBA00005695"/>
    </source>
</evidence>
<organism evidence="7 8">
    <name type="scientific">Halanaerobium congolense</name>
    <dbReference type="NCBI Taxonomy" id="54121"/>
    <lineage>
        <taxon>Bacteria</taxon>
        <taxon>Bacillati</taxon>
        <taxon>Bacillota</taxon>
        <taxon>Clostridia</taxon>
        <taxon>Halanaerobiales</taxon>
        <taxon>Halanaerobiaceae</taxon>
        <taxon>Halanaerobium</taxon>
    </lineage>
</organism>
<dbReference type="Gene3D" id="3.10.105.10">
    <property type="entry name" value="Dipeptide-binding Protein, Domain 3"/>
    <property type="match status" value="1"/>
</dbReference>
<keyword evidence="3" id="KW-0813">Transport</keyword>
<evidence type="ECO:0000259" key="6">
    <source>
        <dbReference type="Pfam" id="PF00496"/>
    </source>
</evidence>
<evidence type="ECO:0000256" key="1">
    <source>
        <dbReference type="ARBA" id="ARBA00004193"/>
    </source>
</evidence>
<evidence type="ECO:0000256" key="4">
    <source>
        <dbReference type="ARBA" id="ARBA00022729"/>
    </source>
</evidence>
<evidence type="ECO:0000256" key="5">
    <source>
        <dbReference type="SAM" id="SignalP"/>
    </source>
</evidence>
<feature type="signal peptide" evidence="5">
    <location>
        <begin position="1"/>
        <end position="22"/>
    </location>
</feature>
<reference evidence="7 8" key="1">
    <citation type="submission" date="2016-10" db="EMBL/GenBank/DDBJ databases">
        <authorList>
            <person name="de Groot N.N."/>
        </authorList>
    </citation>
    <scope>NUCLEOTIDE SEQUENCE [LARGE SCALE GENOMIC DNA]</scope>
    <source>
        <strain evidence="7 8">WG7</strain>
    </source>
</reference>
<proteinExistence type="inferred from homology"/>
<evidence type="ECO:0000313" key="7">
    <source>
        <dbReference type="EMBL" id="SDI16001.1"/>
    </source>
</evidence>
<dbReference type="AlphaFoldDB" id="A0A1G8IB59"/>
<dbReference type="RefSeq" id="WP_089716230.1">
    <property type="nucleotide sequence ID" value="NZ_FNEH01000002.1"/>
</dbReference>
<evidence type="ECO:0000256" key="3">
    <source>
        <dbReference type="ARBA" id="ARBA00022448"/>
    </source>
</evidence>
<name>A0A1G8IB59_9FIRM</name>
<dbReference type="EMBL" id="FNEH01000002">
    <property type="protein sequence ID" value="SDI16001.1"/>
    <property type="molecule type" value="Genomic_DNA"/>
</dbReference>
<dbReference type="GO" id="GO:0005886">
    <property type="term" value="C:plasma membrane"/>
    <property type="evidence" value="ECO:0007669"/>
    <property type="project" value="UniProtKB-SubCell"/>
</dbReference>
<keyword evidence="4 5" id="KW-0732">Signal</keyword>
<protein>
    <submittedName>
        <fullName evidence="7">Peptide/nickel transport system substrate-binding protein</fullName>
    </submittedName>
</protein>
<dbReference type="InterPro" id="IPR039424">
    <property type="entry name" value="SBP_5"/>
</dbReference>
<dbReference type="SUPFAM" id="SSF53850">
    <property type="entry name" value="Periplasmic binding protein-like II"/>
    <property type="match status" value="2"/>
</dbReference>
<feature type="chain" id="PRO_5039342444" evidence="5">
    <location>
        <begin position="23"/>
        <end position="543"/>
    </location>
</feature>
<dbReference type="InterPro" id="IPR023765">
    <property type="entry name" value="SBP_5_CS"/>
</dbReference>
<dbReference type="CDD" id="cd00995">
    <property type="entry name" value="PBP2_NikA_DppA_OppA_like"/>
    <property type="match status" value="1"/>
</dbReference>